<reference evidence="2 3" key="1">
    <citation type="submission" date="2021-01" db="EMBL/GenBank/DDBJ databases">
        <title>WGS of actinomycetes isolated from Thailand.</title>
        <authorList>
            <person name="Thawai C."/>
        </authorList>
    </citation>
    <scope>NUCLEOTIDE SEQUENCE [LARGE SCALE GENOMIC DNA]</scope>
    <source>
        <strain evidence="2 3">CH9-7</strain>
    </source>
</reference>
<gene>
    <name evidence="2" type="ORF">JK360_36585</name>
</gene>
<name>A0ABS1N419_9ACTN</name>
<protein>
    <submittedName>
        <fullName evidence="2">DUF2267 domain-containing protein</fullName>
    </submittedName>
</protein>
<keyword evidence="3" id="KW-1185">Reference proteome</keyword>
<dbReference type="EMBL" id="JAERRI010000033">
    <property type="protein sequence ID" value="MBL1094753.1"/>
    <property type="molecule type" value="Genomic_DNA"/>
</dbReference>
<dbReference type="Gene3D" id="1.10.490.110">
    <property type="entry name" value="Uncharacterized conserved protein DUF2267"/>
    <property type="match status" value="1"/>
</dbReference>
<dbReference type="Proteomes" id="UP000629371">
    <property type="component" value="Unassembled WGS sequence"/>
</dbReference>
<accession>A0ABS1N419</accession>
<evidence type="ECO:0000256" key="1">
    <source>
        <dbReference type="SAM" id="MobiDB-lite"/>
    </source>
</evidence>
<evidence type="ECO:0000313" key="3">
    <source>
        <dbReference type="Proteomes" id="UP000629371"/>
    </source>
</evidence>
<proteinExistence type="predicted"/>
<dbReference type="Pfam" id="PF10025">
    <property type="entry name" value="DUF2267"/>
    <property type="match status" value="1"/>
</dbReference>
<sequence>MQHHEFLALVQERASLPDRGAAERAVRSTLETVAERVPAGLARHIAAQLPHELAGHLSREPQQAGSSAGPSAERPGGAAAPGDGERFDLTVFAARVAWRGGVSEQAALQEAAAVFEVLDAALAPELMERLSHALPHDIRELLPTTRAEDA</sequence>
<organism evidence="2 3">
    <name type="scientific">Streptomyces siderophoricus</name>
    <dbReference type="NCBI Taxonomy" id="2802281"/>
    <lineage>
        <taxon>Bacteria</taxon>
        <taxon>Bacillati</taxon>
        <taxon>Actinomycetota</taxon>
        <taxon>Actinomycetes</taxon>
        <taxon>Kitasatosporales</taxon>
        <taxon>Streptomycetaceae</taxon>
        <taxon>Streptomyces</taxon>
    </lineage>
</organism>
<evidence type="ECO:0000313" key="2">
    <source>
        <dbReference type="EMBL" id="MBL1094753.1"/>
    </source>
</evidence>
<dbReference type="RefSeq" id="WP_201811576.1">
    <property type="nucleotide sequence ID" value="NZ_JAERRI010000033.1"/>
</dbReference>
<feature type="compositionally biased region" description="Polar residues" evidence="1">
    <location>
        <begin position="60"/>
        <end position="69"/>
    </location>
</feature>
<feature type="region of interest" description="Disordered" evidence="1">
    <location>
        <begin position="50"/>
        <end position="84"/>
    </location>
</feature>
<dbReference type="InterPro" id="IPR018727">
    <property type="entry name" value="DUF2267"/>
</dbReference>
<dbReference type="InterPro" id="IPR038282">
    <property type="entry name" value="DUF2267_sf"/>
</dbReference>
<comment type="caution">
    <text evidence="2">The sequence shown here is derived from an EMBL/GenBank/DDBJ whole genome shotgun (WGS) entry which is preliminary data.</text>
</comment>